<dbReference type="Gene3D" id="2.60.120.260">
    <property type="entry name" value="Galactose-binding domain-like"/>
    <property type="match status" value="1"/>
</dbReference>
<dbReference type="AlphaFoldDB" id="A0A845EYP7"/>
<keyword evidence="1" id="KW-0732">Signal</keyword>
<comment type="caution">
    <text evidence="2">The sequence shown here is derived from an EMBL/GenBank/DDBJ whole genome shotgun (WGS) entry which is preliminary data.</text>
</comment>
<dbReference type="RefSeq" id="WP_159782275.1">
    <property type="nucleotide sequence ID" value="NZ_WMEY01000003.1"/>
</dbReference>
<gene>
    <name evidence="2" type="ORF">GLW07_09895</name>
</gene>
<feature type="chain" id="PRO_5032609346" evidence="1">
    <location>
        <begin position="32"/>
        <end position="132"/>
    </location>
</feature>
<sequence>MHMVVKRLGRHLMVIALMISCCVPVVGFSQALQENVSAKENTEPVILNHRVKGSDVFIECLIPNFSFDDGNTTKEYHGYLDVYLDGEKYQTVDRAAFVVRNLPEGKHSIRLDIMREDGGRYLSLKEMKVEIK</sequence>
<proteinExistence type="predicted"/>
<feature type="signal peptide" evidence="1">
    <location>
        <begin position="1"/>
        <end position="31"/>
    </location>
</feature>
<dbReference type="EMBL" id="WMEY01000003">
    <property type="protein sequence ID" value="MYL63663.1"/>
    <property type="molecule type" value="Genomic_DNA"/>
</dbReference>
<evidence type="ECO:0000313" key="2">
    <source>
        <dbReference type="EMBL" id="MYL63663.1"/>
    </source>
</evidence>
<accession>A0A845EYP7</accession>
<evidence type="ECO:0000256" key="1">
    <source>
        <dbReference type="SAM" id="SignalP"/>
    </source>
</evidence>
<dbReference type="Proteomes" id="UP000447833">
    <property type="component" value="Unassembled WGS sequence"/>
</dbReference>
<protein>
    <submittedName>
        <fullName evidence="2">Uncharacterized protein</fullName>
    </submittedName>
</protein>
<reference evidence="2 3" key="1">
    <citation type="submission" date="2019-11" db="EMBL/GenBank/DDBJ databases">
        <title>Genome sequences of 17 halophilic strains isolated from different environments.</title>
        <authorList>
            <person name="Furrow R.E."/>
        </authorList>
    </citation>
    <scope>NUCLEOTIDE SEQUENCE [LARGE SCALE GENOMIC DNA]</scope>
    <source>
        <strain evidence="2 3">22506_14_FS</strain>
    </source>
</reference>
<evidence type="ECO:0000313" key="3">
    <source>
        <dbReference type="Proteomes" id="UP000447833"/>
    </source>
</evidence>
<dbReference type="PROSITE" id="PS51257">
    <property type="entry name" value="PROKAR_LIPOPROTEIN"/>
    <property type="match status" value="1"/>
</dbReference>
<organism evidence="2 3">
    <name type="scientific">Guptibacillus hwajinpoensis</name>
    <dbReference type="NCBI Taxonomy" id="208199"/>
    <lineage>
        <taxon>Bacteria</taxon>
        <taxon>Bacillati</taxon>
        <taxon>Bacillota</taxon>
        <taxon>Bacilli</taxon>
        <taxon>Bacillales</taxon>
        <taxon>Guptibacillaceae</taxon>
        <taxon>Guptibacillus</taxon>
    </lineage>
</organism>
<name>A0A845EYP7_9BACL</name>